<feature type="region of interest" description="Disordered" evidence="2">
    <location>
        <begin position="350"/>
        <end position="373"/>
    </location>
</feature>
<protein>
    <submittedName>
        <fullName evidence="3">Uncharacterized protein</fullName>
    </submittedName>
</protein>
<accession>A0A0J1B9T5</accession>
<feature type="coiled-coil region" evidence="1">
    <location>
        <begin position="115"/>
        <end position="153"/>
    </location>
</feature>
<proteinExistence type="predicted"/>
<evidence type="ECO:0000313" key="3">
    <source>
        <dbReference type="EMBL" id="KLU03303.1"/>
    </source>
</evidence>
<sequence>MTSDPNSRNGFSPPPYPTYVQQSQARFNRQTNTALPVNQGNSLVQNDGFQEAEAPVTAHSTDQRGRISIGTDMRTTRVPIGTTHLSMTNGPPDHNERIRQLLTQLRQTPTNDAHHKEMNAIRNELESEFKRMHEQQGSEIAAIEKRLQSLKNIHQQRAENQDKIIQRRIDQLLGRSDPLDWNYTPPTTPSYALVSPSFSNHYGYYPDGSYSLPGRKPIADSRFPPSDNRDSINDAWRRRRNQPTTRSPQGPATDTTSNSYPRKLMDAFAVIGKTSDAAIAEQATKVRLREITELHQKGAVPQTELSKVTLEHASVKKQFAILKLQLQSIQRDLTRYLNAAELELAALNEQQKSNPSANSKSSQLERQKAESAITEAKDAIAQFEAAMKLIPASADSVDPSDAPQNPNERAEQPTPELDAPTDEPQASEEPTLNLETEDSETTP</sequence>
<gene>
    <name evidence="3" type="ORF">RISK_004615</name>
</gene>
<name>A0A0J1B9T5_RHOIS</name>
<feature type="compositionally biased region" description="Polar residues" evidence="2">
    <location>
        <begin position="242"/>
        <end position="259"/>
    </location>
</feature>
<keyword evidence="4" id="KW-1185">Reference proteome</keyword>
<organism evidence="3 4">
    <name type="scientific">Rhodopirellula islandica</name>
    <dbReference type="NCBI Taxonomy" id="595434"/>
    <lineage>
        <taxon>Bacteria</taxon>
        <taxon>Pseudomonadati</taxon>
        <taxon>Planctomycetota</taxon>
        <taxon>Planctomycetia</taxon>
        <taxon>Pirellulales</taxon>
        <taxon>Pirellulaceae</taxon>
        <taxon>Rhodopirellula</taxon>
    </lineage>
</organism>
<reference evidence="3" key="1">
    <citation type="submission" date="2015-05" db="EMBL/GenBank/DDBJ databases">
        <title>Permanent draft genome of Rhodopirellula islandicus K833.</title>
        <authorList>
            <person name="Kizina J."/>
            <person name="Richter M."/>
            <person name="Glockner F.O."/>
            <person name="Harder J."/>
        </authorList>
    </citation>
    <scope>NUCLEOTIDE SEQUENCE [LARGE SCALE GENOMIC DNA]</scope>
    <source>
        <strain evidence="3">K833</strain>
    </source>
</reference>
<feature type="region of interest" description="Disordered" evidence="2">
    <location>
        <begin position="391"/>
        <end position="443"/>
    </location>
</feature>
<feature type="compositionally biased region" description="Basic and acidic residues" evidence="2">
    <location>
        <begin position="227"/>
        <end position="236"/>
    </location>
</feature>
<evidence type="ECO:0000313" key="4">
    <source>
        <dbReference type="Proteomes" id="UP000036367"/>
    </source>
</evidence>
<feature type="compositionally biased region" description="Polar residues" evidence="2">
    <location>
        <begin position="350"/>
        <end position="362"/>
    </location>
</feature>
<dbReference type="Proteomes" id="UP000036367">
    <property type="component" value="Unassembled WGS sequence"/>
</dbReference>
<feature type="region of interest" description="Disordered" evidence="2">
    <location>
        <begin position="215"/>
        <end position="259"/>
    </location>
</feature>
<dbReference type="STRING" id="595434.RISK_004615"/>
<evidence type="ECO:0000256" key="1">
    <source>
        <dbReference type="SAM" id="Coils"/>
    </source>
</evidence>
<comment type="caution">
    <text evidence="3">The sequence shown here is derived from an EMBL/GenBank/DDBJ whole genome shotgun (WGS) entry which is preliminary data.</text>
</comment>
<dbReference type="PATRIC" id="fig|595434.4.peg.4385"/>
<keyword evidence="1" id="KW-0175">Coiled coil</keyword>
<dbReference type="EMBL" id="LECT01000038">
    <property type="protein sequence ID" value="KLU03303.1"/>
    <property type="molecule type" value="Genomic_DNA"/>
</dbReference>
<dbReference type="AlphaFoldDB" id="A0A0J1B9T5"/>
<evidence type="ECO:0000256" key="2">
    <source>
        <dbReference type="SAM" id="MobiDB-lite"/>
    </source>
</evidence>